<reference evidence="8" key="1">
    <citation type="journal article" date="2019" name="Int. J. Syst. Evol. Microbiol.">
        <title>The Global Catalogue of Microorganisms (GCM) 10K type strain sequencing project: providing services to taxonomists for standard genome sequencing and annotation.</title>
        <authorList>
            <consortium name="The Broad Institute Genomics Platform"/>
            <consortium name="The Broad Institute Genome Sequencing Center for Infectious Disease"/>
            <person name="Wu L."/>
            <person name="Ma J."/>
        </authorList>
    </citation>
    <scope>NUCLEOTIDE SEQUENCE [LARGE SCALE GENOMIC DNA]</scope>
    <source>
        <strain evidence="8">JCM 30774</strain>
    </source>
</reference>
<keyword evidence="8" id="KW-1185">Reference proteome</keyword>
<dbReference type="EMBL" id="JBHTMN010000011">
    <property type="protein sequence ID" value="MFD1383852.1"/>
    <property type="molecule type" value="Genomic_DNA"/>
</dbReference>
<evidence type="ECO:0000256" key="4">
    <source>
        <dbReference type="ARBA" id="ARBA00022827"/>
    </source>
</evidence>
<evidence type="ECO:0000256" key="2">
    <source>
        <dbReference type="ARBA" id="ARBA00006442"/>
    </source>
</evidence>
<dbReference type="InterPro" id="IPR041575">
    <property type="entry name" value="Rubredoxin_C"/>
</dbReference>
<dbReference type="PRINTS" id="PR00368">
    <property type="entry name" value="FADPNR"/>
</dbReference>
<dbReference type="RefSeq" id="WP_377367513.1">
    <property type="nucleotide sequence ID" value="NZ_JBHTMN010000011.1"/>
</dbReference>
<dbReference type="Proteomes" id="UP001597059">
    <property type="component" value="Unassembled WGS sequence"/>
</dbReference>
<sequence length="411" mass="44248">MVSLVAVESLPRLIIIGGGMAGSRLAHDLMATEAGYQVTLISEEAQVGYNRIMLSALLAKEIDAKDMPLVDIQGMREKGLEVVAGDAAANIDTHRRLVVLASGRELQYDKLVFATGSRASILPIDGSKASNVIGFRNWQDTQVLSELPSTAHVSVIGGGLLGLEAAVGLAKKGHPVTVYHRSGWILNRQLDEAAAKMLQAQLEKYGVTFRLGQTPEKFKCNAVGKVIAILGKDHIQPADLVVMAAGITPEIELAKAAGITTNKAIIVDAQLRTSHDDVYAIGECCEFESQTFGLVAPIWDQLKVLLKTLGKTPSVFTIEAVPTKLKVSGVNVFSVGRIVADEEDQEICYTDVATDHYRKLLINGDQLVGAILYGNVADGSWYFQLIQNKTNVSSMLDTLIFGEAYCPQDVA</sequence>
<keyword evidence="4" id="KW-0274">FAD</keyword>
<feature type="domain" description="NADH-rubredoxin oxidoreductase C-terminal" evidence="6">
    <location>
        <begin position="323"/>
        <end position="390"/>
    </location>
</feature>
<evidence type="ECO:0000313" key="8">
    <source>
        <dbReference type="Proteomes" id="UP001597059"/>
    </source>
</evidence>
<dbReference type="Pfam" id="PF07992">
    <property type="entry name" value="Pyr_redox_2"/>
    <property type="match status" value="1"/>
</dbReference>
<accession>A0ABW4B0Y3</accession>
<protein>
    <submittedName>
        <fullName evidence="7">NAD(P)/FAD-dependent oxidoreductase</fullName>
    </submittedName>
</protein>
<comment type="similarity">
    <text evidence="2">Belongs to the FAD-dependent oxidoreductase family.</text>
</comment>
<name>A0ABW4B0Y3_9GAMM</name>
<proteinExistence type="inferred from homology"/>
<dbReference type="InterPro" id="IPR016156">
    <property type="entry name" value="FAD/NAD-linked_Rdtase_dimer_sf"/>
</dbReference>
<dbReference type="Gene3D" id="3.30.390.30">
    <property type="match status" value="1"/>
</dbReference>
<dbReference type="InterPro" id="IPR036188">
    <property type="entry name" value="FAD/NAD-bd_sf"/>
</dbReference>
<gene>
    <name evidence="7" type="ORF">ACFQ45_10755</name>
</gene>
<dbReference type="PRINTS" id="PR00411">
    <property type="entry name" value="PNDRDTASEI"/>
</dbReference>
<dbReference type="PANTHER" id="PTHR43429">
    <property type="entry name" value="PYRIDINE NUCLEOTIDE-DISULFIDE OXIDOREDUCTASE DOMAIN-CONTAINING"/>
    <property type="match status" value="1"/>
</dbReference>
<dbReference type="Gene3D" id="3.50.50.60">
    <property type="entry name" value="FAD/NAD(P)-binding domain"/>
    <property type="match status" value="2"/>
</dbReference>
<comment type="caution">
    <text evidence="7">The sequence shown here is derived from an EMBL/GenBank/DDBJ whole genome shotgun (WGS) entry which is preliminary data.</text>
</comment>
<dbReference type="Pfam" id="PF18267">
    <property type="entry name" value="Rubredoxin_C"/>
    <property type="match status" value="1"/>
</dbReference>
<comment type="cofactor">
    <cofactor evidence="1">
        <name>FAD</name>
        <dbReference type="ChEBI" id="CHEBI:57692"/>
    </cofactor>
</comment>
<evidence type="ECO:0000259" key="5">
    <source>
        <dbReference type="Pfam" id="PF07992"/>
    </source>
</evidence>
<evidence type="ECO:0000256" key="1">
    <source>
        <dbReference type="ARBA" id="ARBA00001974"/>
    </source>
</evidence>
<dbReference type="InterPro" id="IPR023753">
    <property type="entry name" value="FAD/NAD-binding_dom"/>
</dbReference>
<evidence type="ECO:0000256" key="3">
    <source>
        <dbReference type="ARBA" id="ARBA00022630"/>
    </source>
</evidence>
<dbReference type="PANTHER" id="PTHR43429:SF3">
    <property type="entry name" value="NITRITE REDUCTASE [NAD(P)H]"/>
    <property type="match status" value="1"/>
</dbReference>
<feature type="domain" description="FAD/NAD(P)-binding" evidence="5">
    <location>
        <begin position="12"/>
        <end position="285"/>
    </location>
</feature>
<evidence type="ECO:0000313" key="7">
    <source>
        <dbReference type="EMBL" id="MFD1383852.1"/>
    </source>
</evidence>
<evidence type="ECO:0000259" key="6">
    <source>
        <dbReference type="Pfam" id="PF18267"/>
    </source>
</evidence>
<dbReference type="InterPro" id="IPR050260">
    <property type="entry name" value="FAD-bd_OxRdtase"/>
</dbReference>
<keyword evidence="3" id="KW-0285">Flavoprotein</keyword>
<organism evidence="7 8">
    <name type="scientific">Rhodanobacter aciditrophus</name>
    <dbReference type="NCBI Taxonomy" id="1623218"/>
    <lineage>
        <taxon>Bacteria</taxon>
        <taxon>Pseudomonadati</taxon>
        <taxon>Pseudomonadota</taxon>
        <taxon>Gammaproteobacteria</taxon>
        <taxon>Lysobacterales</taxon>
        <taxon>Rhodanobacteraceae</taxon>
        <taxon>Rhodanobacter</taxon>
    </lineage>
</organism>
<dbReference type="SUPFAM" id="SSF51905">
    <property type="entry name" value="FAD/NAD(P)-binding domain"/>
    <property type="match status" value="1"/>
</dbReference>